<accession>A0A8J3TIM9</accession>
<sequence>MYADAVLDHRAWCRAAALLLPAGGAIAGRSAAYLYFADVLPRGEVPVEVAVPRSATLRPRPGLRVRRTVLPPGDVERVSGLPVTTLTRTAFDLAREPDLTGAVIGADALLNTGYLSLPALIRYVEQRRGWTGAERARRAVMVAVPGAESPMETRLRLILVLAGLPMPAVQHPVPEANVRLDLAYPQVKLAIEYDGDHHRERRRFQLDIARLNRLRLLGWTVLRFTADDVLRHPDRVVEHVRCALGPDLLGN</sequence>
<name>A0A8J3TIM9_9ACTN</name>
<dbReference type="AlphaFoldDB" id="A0A8J3TIM9"/>
<dbReference type="SUPFAM" id="SSF52980">
    <property type="entry name" value="Restriction endonuclease-like"/>
    <property type="match status" value="1"/>
</dbReference>
<dbReference type="EMBL" id="BOON01000076">
    <property type="protein sequence ID" value="GII26386.1"/>
    <property type="molecule type" value="Genomic_DNA"/>
</dbReference>
<evidence type="ECO:0000313" key="3">
    <source>
        <dbReference type="Proteomes" id="UP000599074"/>
    </source>
</evidence>
<dbReference type="Pfam" id="PF04480">
    <property type="entry name" value="DUF559"/>
    <property type="match status" value="1"/>
</dbReference>
<feature type="domain" description="DUF559" evidence="1">
    <location>
        <begin position="180"/>
        <end position="242"/>
    </location>
</feature>
<protein>
    <recommendedName>
        <fullName evidence="1">DUF559 domain-containing protein</fullName>
    </recommendedName>
</protein>
<dbReference type="InterPro" id="IPR011335">
    <property type="entry name" value="Restrct_endonuc-II-like"/>
</dbReference>
<dbReference type="Proteomes" id="UP000599074">
    <property type="component" value="Unassembled WGS sequence"/>
</dbReference>
<comment type="caution">
    <text evidence="2">The sequence shown here is derived from an EMBL/GenBank/DDBJ whole genome shotgun (WGS) entry which is preliminary data.</text>
</comment>
<dbReference type="Gene3D" id="3.40.960.10">
    <property type="entry name" value="VSR Endonuclease"/>
    <property type="match status" value="1"/>
</dbReference>
<organism evidence="2 3">
    <name type="scientific">Planosporangium mesophilum</name>
    <dbReference type="NCBI Taxonomy" id="689768"/>
    <lineage>
        <taxon>Bacteria</taxon>
        <taxon>Bacillati</taxon>
        <taxon>Actinomycetota</taxon>
        <taxon>Actinomycetes</taxon>
        <taxon>Micromonosporales</taxon>
        <taxon>Micromonosporaceae</taxon>
        <taxon>Planosporangium</taxon>
    </lineage>
</organism>
<gene>
    <name evidence="2" type="ORF">Pme01_59830</name>
</gene>
<keyword evidence="3" id="KW-1185">Reference proteome</keyword>
<reference evidence="2" key="1">
    <citation type="submission" date="2021-01" db="EMBL/GenBank/DDBJ databases">
        <title>Whole genome shotgun sequence of Planosporangium mesophilum NBRC 109066.</title>
        <authorList>
            <person name="Komaki H."/>
            <person name="Tamura T."/>
        </authorList>
    </citation>
    <scope>NUCLEOTIDE SEQUENCE</scope>
    <source>
        <strain evidence="2">NBRC 109066</strain>
    </source>
</reference>
<proteinExistence type="predicted"/>
<evidence type="ECO:0000259" key="1">
    <source>
        <dbReference type="Pfam" id="PF04480"/>
    </source>
</evidence>
<evidence type="ECO:0000313" key="2">
    <source>
        <dbReference type="EMBL" id="GII26386.1"/>
    </source>
</evidence>
<dbReference type="InterPro" id="IPR007569">
    <property type="entry name" value="DUF559"/>
</dbReference>